<evidence type="ECO:0000313" key="7">
    <source>
        <dbReference type="EMBL" id="RJX38949.1"/>
    </source>
</evidence>
<evidence type="ECO:0000313" key="8">
    <source>
        <dbReference type="Proteomes" id="UP000267798"/>
    </source>
</evidence>
<dbReference type="Pfam" id="PF07992">
    <property type="entry name" value="Pyr_redox_2"/>
    <property type="match status" value="1"/>
</dbReference>
<comment type="similarity">
    <text evidence="2">Belongs to the NADH dehydrogenase family.</text>
</comment>
<dbReference type="OrthoDB" id="2641866at2"/>
<dbReference type="EMBL" id="QXQB01000003">
    <property type="protein sequence ID" value="RJX38949.1"/>
    <property type="molecule type" value="Genomic_DNA"/>
</dbReference>
<evidence type="ECO:0000256" key="1">
    <source>
        <dbReference type="ARBA" id="ARBA00001974"/>
    </source>
</evidence>
<dbReference type="SUPFAM" id="SSF51905">
    <property type="entry name" value="FAD/NAD(P)-binding domain"/>
    <property type="match status" value="1"/>
</dbReference>
<dbReference type="PANTHER" id="PTHR42913">
    <property type="entry name" value="APOPTOSIS-INDUCING FACTOR 1"/>
    <property type="match status" value="1"/>
</dbReference>
<protein>
    <submittedName>
        <fullName evidence="7">Pyridine nucleotide-disulfide oxidoreductase</fullName>
    </submittedName>
</protein>
<dbReference type="PANTHER" id="PTHR42913:SF3">
    <property type="entry name" value="64 KDA MITOCHONDRIAL NADH DEHYDROGENASE (EUROFUNG)"/>
    <property type="match status" value="1"/>
</dbReference>
<dbReference type="RefSeq" id="WP_120111829.1">
    <property type="nucleotide sequence ID" value="NZ_QXQB01000003.1"/>
</dbReference>
<organism evidence="7 8">
    <name type="scientific">Paenibacillus pinisoli</name>
    <dbReference type="NCBI Taxonomy" id="1276110"/>
    <lineage>
        <taxon>Bacteria</taxon>
        <taxon>Bacillati</taxon>
        <taxon>Bacillota</taxon>
        <taxon>Bacilli</taxon>
        <taxon>Bacillales</taxon>
        <taxon>Paenibacillaceae</taxon>
        <taxon>Paenibacillus</taxon>
    </lineage>
</organism>
<dbReference type="InterPro" id="IPR036188">
    <property type="entry name" value="FAD/NAD-bd_sf"/>
</dbReference>
<keyword evidence="4" id="KW-0274">FAD</keyword>
<dbReference type="GO" id="GO:0003955">
    <property type="term" value="F:NAD(P)H dehydrogenase (quinone) activity"/>
    <property type="evidence" value="ECO:0007669"/>
    <property type="project" value="TreeGrafter"/>
</dbReference>
<keyword evidence="8" id="KW-1185">Reference proteome</keyword>
<name>A0A3A6PKU0_9BACL</name>
<comment type="cofactor">
    <cofactor evidence="1">
        <name>FAD</name>
        <dbReference type="ChEBI" id="CHEBI:57692"/>
    </cofactor>
</comment>
<reference evidence="7 8" key="1">
    <citation type="submission" date="2018-09" db="EMBL/GenBank/DDBJ databases">
        <title>Paenibacillus aracenensis nov. sp. isolated from a cave in southern Spain.</title>
        <authorList>
            <person name="Jurado V."/>
            <person name="Gutierrez-Patricio S."/>
            <person name="Gonzalez-Pimentel J.L."/>
            <person name="Miller A.Z."/>
            <person name="Laiz L."/>
            <person name="Saiz-Jimenez C."/>
        </authorList>
    </citation>
    <scope>NUCLEOTIDE SEQUENCE [LARGE SCALE GENOMIC DNA]</scope>
    <source>
        <strain evidence="7 8">JCM 19203</strain>
    </source>
</reference>
<dbReference type="InterPro" id="IPR051169">
    <property type="entry name" value="NADH-Q_oxidoreductase"/>
</dbReference>
<evidence type="ECO:0000256" key="3">
    <source>
        <dbReference type="ARBA" id="ARBA00022630"/>
    </source>
</evidence>
<dbReference type="Proteomes" id="UP000267798">
    <property type="component" value="Unassembled WGS sequence"/>
</dbReference>
<dbReference type="PRINTS" id="PR00368">
    <property type="entry name" value="FADPNR"/>
</dbReference>
<evidence type="ECO:0000256" key="2">
    <source>
        <dbReference type="ARBA" id="ARBA00005272"/>
    </source>
</evidence>
<gene>
    <name evidence="7" type="ORF">D3P09_15680</name>
</gene>
<accession>A0A3A6PKU0</accession>
<feature type="domain" description="FAD/NAD(P)-binding" evidence="6">
    <location>
        <begin position="5"/>
        <end position="325"/>
    </location>
</feature>
<evidence type="ECO:0000256" key="4">
    <source>
        <dbReference type="ARBA" id="ARBA00022827"/>
    </source>
</evidence>
<proteinExistence type="inferred from homology"/>
<dbReference type="GO" id="GO:0019646">
    <property type="term" value="P:aerobic electron transport chain"/>
    <property type="evidence" value="ECO:0007669"/>
    <property type="project" value="TreeGrafter"/>
</dbReference>
<evidence type="ECO:0000259" key="6">
    <source>
        <dbReference type="Pfam" id="PF07992"/>
    </source>
</evidence>
<sequence length="394" mass="43356">MNRKTCIVIGGGYAGIHAVKAILKAWRTRGDKETLRLILIDKQNEHIRKVLLFKPAATADAAIQVPFKELFPEGVEWMQGTVVSMDSQKRDIFVQDVQGIIQSFHYDMLVVALGSVARTPASDQGGIALADFDSARRIREAWQYNLEKATRESDRKERQRLMTIAVAGAGISGIETAAELAHYARIEARNKGLIENDVRIHLYNANDRLFPEGPEKVGQKLERHLSASGVDTIHGCKVLQEKDGILTLSASHEVLAGLCIWTLGLLPNAGLQAMGLPVNPEGYVIVDQSYRVIGASGVYCIGDCAHITDAASGRADGKTCKEAIAQAARLGRIIAADLEGRRAPEHEPYMEFFCFGLGPEQGMAWTRKWGIDMVITGKLGWIIRKFTWDSASFQ</sequence>
<keyword evidence="3" id="KW-0285">Flavoprotein</keyword>
<keyword evidence="5" id="KW-0560">Oxidoreductase</keyword>
<evidence type="ECO:0000256" key="5">
    <source>
        <dbReference type="ARBA" id="ARBA00023002"/>
    </source>
</evidence>
<comment type="caution">
    <text evidence="7">The sequence shown here is derived from an EMBL/GenBank/DDBJ whole genome shotgun (WGS) entry which is preliminary data.</text>
</comment>
<dbReference type="Gene3D" id="3.50.50.100">
    <property type="match status" value="1"/>
</dbReference>
<dbReference type="AlphaFoldDB" id="A0A3A6PKU0"/>
<dbReference type="InterPro" id="IPR023753">
    <property type="entry name" value="FAD/NAD-binding_dom"/>
</dbReference>